<accession>A0A834IQD0</accession>
<keyword evidence="2" id="KW-0732">Signal</keyword>
<protein>
    <submittedName>
        <fullName evidence="3">Uncharacterized protein</fullName>
    </submittedName>
</protein>
<organism evidence="3 4">
    <name type="scientific">Rhynchophorus ferrugineus</name>
    <name type="common">Red palm weevil</name>
    <name type="synonym">Curculio ferrugineus</name>
    <dbReference type="NCBI Taxonomy" id="354439"/>
    <lineage>
        <taxon>Eukaryota</taxon>
        <taxon>Metazoa</taxon>
        <taxon>Ecdysozoa</taxon>
        <taxon>Arthropoda</taxon>
        <taxon>Hexapoda</taxon>
        <taxon>Insecta</taxon>
        <taxon>Pterygota</taxon>
        <taxon>Neoptera</taxon>
        <taxon>Endopterygota</taxon>
        <taxon>Coleoptera</taxon>
        <taxon>Polyphaga</taxon>
        <taxon>Cucujiformia</taxon>
        <taxon>Curculionidae</taxon>
        <taxon>Dryophthorinae</taxon>
        <taxon>Rhynchophorus</taxon>
    </lineage>
</organism>
<evidence type="ECO:0000256" key="2">
    <source>
        <dbReference type="SAM" id="SignalP"/>
    </source>
</evidence>
<comment type="caution">
    <text evidence="3">The sequence shown here is derived from an EMBL/GenBank/DDBJ whole genome shotgun (WGS) entry which is preliminary data.</text>
</comment>
<dbReference type="EMBL" id="JAACXV010000077">
    <property type="protein sequence ID" value="KAF7284450.1"/>
    <property type="molecule type" value="Genomic_DNA"/>
</dbReference>
<reference evidence="3" key="1">
    <citation type="submission" date="2020-08" db="EMBL/GenBank/DDBJ databases">
        <title>Genome sequencing and assembly of the red palm weevil Rhynchophorus ferrugineus.</title>
        <authorList>
            <person name="Dias G.B."/>
            <person name="Bergman C.M."/>
            <person name="Manee M."/>
        </authorList>
    </citation>
    <scope>NUCLEOTIDE SEQUENCE</scope>
    <source>
        <strain evidence="3">AA-2017</strain>
        <tissue evidence="3">Whole larva</tissue>
    </source>
</reference>
<feature type="region of interest" description="Disordered" evidence="1">
    <location>
        <begin position="45"/>
        <end position="65"/>
    </location>
</feature>
<name>A0A834IQD0_RHYFE</name>
<evidence type="ECO:0000313" key="3">
    <source>
        <dbReference type="EMBL" id="KAF7284450.1"/>
    </source>
</evidence>
<evidence type="ECO:0000313" key="4">
    <source>
        <dbReference type="Proteomes" id="UP000625711"/>
    </source>
</evidence>
<feature type="signal peptide" evidence="2">
    <location>
        <begin position="1"/>
        <end position="22"/>
    </location>
</feature>
<feature type="chain" id="PRO_5032778561" evidence="2">
    <location>
        <begin position="23"/>
        <end position="89"/>
    </location>
</feature>
<sequence length="89" mass="9792">MVISKIFVIFVVILLHCCLVSGFPASDTGATKTFDFGYSGFGGGHHHHKPGGHHKPHKPGHHHHHGGGTGVFYGNPFQYAWQSWSHYFG</sequence>
<evidence type="ECO:0000256" key="1">
    <source>
        <dbReference type="SAM" id="MobiDB-lite"/>
    </source>
</evidence>
<proteinExistence type="predicted"/>
<dbReference type="AlphaFoldDB" id="A0A834IQD0"/>
<keyword evidence="4" id="KW-1185">Reference proteome</keyword>
<dbReference type="Proteomes" id="UP000625711">
    <property type="component" value="Unassembled WGS sequence"/>
</dbReference>
<gene>
    <name evidence="3" type="ORF">GWI33_022044</name>
</gene>